<organism evidence="2">
    <name type="scientific">bioreactor metagenome</name>
    <dbReference type="NCBI Taxonomy" id="1076179"/>
    <lineage>
        <taxon>unclassified sequences</taxon>
        <taxon>metagenomes</taxon>
        <taxon>ecological metagenomes</taxon>
    </lineage>
</organism>
<name>A0A644XRE7_9ZZZZ</name>
<proteinExistence type="predicted"/>
<feature type="region of interest" description="Disordered" evidence="1">
    <location>
        <begin position="1"/>
        <end position="43"/>
    </location>
</feature>
<evidence type="ECO:0000256" key="1">
    <source>
        <dbReference type="SAM" id="MobiDB-lite"/>
    </source>
</evidence>
<gene>
    <name evidence="2" type="ORF">SDC9_64757</name>
</gene>
<reference evidence="2" key="1">
    <citation type="submission" date="2019-08" db="EMBL/GenBank/DDBJ databases">
        <authorList>
            <person name="Kucharzyk K."/>
            <person name="Murdoch R.W."/>
            <person name="Higgins S."/>
            <person name="Loffler F."/>
        </authorList>
    </citation>
    <scope>NUCLEOTIDE SEQUENCE</scope>
</reference>
<dbReference type="EMBL" id="VSSQ01002965">
    <property type="protein sequence ID" value="MPM18348.1"/>
    <property type="molecule type" value="Genomic_DNA"/>
</dbReference>
<dbReference type="AlphaFoldDB" id="A0A644XRE7"/>
<evidence type="ECO:0000313" key="2">
    <source>
        <dbReference type="EMBL" id="MPM18348.1"/>
    </source>
</evidence>
<comment type="caution">
    <text evidence="2">The sequence shown here is derived from an EMBL/GenBank/DDBJ whole genome shotgun (WGS) entry which is preliminary data.</text>
</comment>
<accession>A0A644XRE7</accession>
<protein>
    <submittedName>
        <fullName evidence="2">Uncharacterized protein</fullName>
    </submittedName>
</protein>
<feature type="compositionally biased region" description="Polar residues" evidence="1">
    <location>
        <begin position="1"/>
        <end position="22"/>
    </location>
</feature>
<sequence length="43" mass="4335">MQNANAGSIESGSTLSYISGTMNRPALEDGATYTGAPVTGDDI</sequence>